<comment type="caution">
    <text evidence="8">The sequence shown here is derived from an EMBL/GenBank/DDBJ whole genome shotgun (WGS) entry which is preliminary data.</text>
</comment>
<evidence type="ECO:0000256" key="6">
    <source>
        <dbReference type="SAM" id="SignalP"/>
    </source>
</evidence>
<sequence length="289" mass="31592">MQMFLTAQLLENIVRFLCVSVFPLSALGAGQCGQRRQDLSHLTGGREAVSGGWPWQVRLGVRQNGGFISWICGGSILSEKYVITAAHCLDSGPNAQYVVRIGDHDSSIFERGQEDIPVVRYRIQEQYAQHNHFANDIAILRLARPPTWGPRVSTVCLPGTNDDPSPGNTCYVTGWGLTGAGNSPYSNVLRQARVGIIARNECRERSYWGYGVKNTNICAGYLEGKIDACKGDSGGPLVCLEERTGRWILEGLVSYGWDKGCGFPGKPAVYTRVASYLNWISAVTGNTLT</sequence>
<dbReference type="SMART" id="SM00020">
    <property type="entry name" value="Tryp_SPc"/>
    <property type="match status" value="1"/>
</dbReference>
<keyword evidence="6" id="KW-0732">Signal</keyword>
<evidence type="ECO:0000259" key="7">
    <source>
        <dbReference type="PROSITE" id="PS50240"/>
    </source>
</evidence>
<dbReference type="Pfam" id="PF00089">
    <property type="entry name" value="Trypsin"/>
    <property type="match status" value="1"/>
</dbReference>
<evidence type="ECO:0000256" key="4">
    <source>
        <dbReference type="ARBA" id="ARBA00023157"/>
    </source>
</evidence>
<evidence type="ECO:0000256" key="1">
    <source>
        <dbReference type="ARBA" id="ARBA00022670"/>
    </source>
</evidence>
<organism evidence="8 9">
    <name type="scientific">Hypsibius exemplaris</name>
    <name type="common">Freshwater tardigrade</name>
    <dbReference type="NCBI Taxonomy" id="2072580"/>
    <lineage>
        <taxon>Eukaryota</taxon>
        <taxon>Metazoa</taxon>
        <taxon>Ecdysozoa</taxon>
        <taxon>Tardigrada</taxon>
        <taxon>Eutardigrada</taxon>
        <taxon>Parachela</taxon>
        <taxon>Hypsibioidea</taxon>
        <taxon>Hypsibiidae</taxon>
        <taxon>Hypsibius</taxon>
    </lineage>
</organism>
<dbReference type="PROSITE" id="PS00135">
    <property type="entry name" value="TRYPSIN_SER"/>
    <property type="match status" value="1"/>
</dbReference>
<dbReference type="AlphaFoldDB" id="A0A9X6RK12"/>
<keyword evidence="1 5" id="KW-0645">Protease</keyword>
<dbReference type="PANTHER" id="PTHR24252">
    <property type="entry name" value="ACROSIN-RELATED"/>
    <property type="match status" value="1"/>
</dbReference>
<accession>A0A9X6RK12</accession>
<gene>
    <name evidence="8" type="ORF">BV898_15227</name>
</gene>
<dbReference type="SUPFAM" id="SSF50494">
    <property type="entry name" value="Trypsin-like serine proteases"/>
    <property type="match status" value="1"/>
</dbReference>
<dbReference type="PROSITE" id="PS00134">
    <property type="entry name" value="TRYPSIN_HIS"/>
    <property type="match status" value="1"/>
</dbReference>
<dbReference type="Proteomes" id="UP000192578">
    <property type="component" value="Unassembled WGS sequence"/>
</dbReference>
<dbReference type="PANTHER" id="PTHR24252:SF7">
    <property type="entry name" value="HYALIN"/>
    <property type="match status" value="1"/>
</dbReference>
<dbReference type="GO" id="GO:0006508">
    <property type="term" value="P:proteolysis"/>
    <property type="evidence" value="ECO:0007669"/>
    <property type="project" value="UniProtKB-KW"/>
</dbReference>
<dbReference type="Gene3D" id="2.40.10.10">
    <property type="entry name" value="Trypsin-like serine proteases"/>
    <property type="match status" value="1"/>
</dbReference>
<dbReference type="PROSITE" id="PS50240">
    <property type="entry name" value="TRYPSIN_DOM"/>
    <property type="match status" value="1"/>
</dbReference>
<evidence type="ECO:0000256" key="3">
    <source>
        <dbReference type="ARBA" id="ARBA00022825"/>
    </source>
</evidence>
<dbReference type="InterPro" id="IPR001314">
    <property type="entry name" value="Peptidase_S1A"/>
</dbReference>
<evidence type="ECO:0000313" key="9">
    <source>
        <dbReference type="Proteomes" id="UP000192578"/>
    </source>
</evidence>
<dbReference type="OrthoDB" id="93664at2759"/>
<dbReference type="GO" id="GO:0004252">
    <property type="term" value="F:serine-type endopeptidase activity"/>
    <property type="evidence" value="ECO:0007669"/>
    <property type="project" value="InterPro"/>
</dbReference>
<dbReference type="CDD" id="cd00190">
    <property type="entry name" value="Tryp_SPc"/>
    <property type="match status" value="1"/>
</dbReference>
<dbReference type="InterPro" id="IPR043504">
    <property type="entry name" value="Peptidase_S1_PA_chymotrypsin"/>
</dbReference>
<name>A0A9X6RK12_HYPEX</name>
<protein>
    <submittedName>
        <fullName evidence="8">Chymotrypsin-like elastase family member 2A</fullName>
    </submittedName>
</protein>
<evidence type="ECO:0000256" key="5">
    <source>
        <dbReference type="RuleBase" id="RU363034"/>
    </source>
</evidence>
<dbReference type="FunFam" id="2.40.10.10:FF:000003">
    <property type="entry name" value="Transmembrane serine protease 3"/>
    <property type="match status" value="1"/>
</dbReference>
<evidence type="ECO:0000256" key="2">
    <source>
        <dbReference type="ARBA" id="ARBA00022801"/>
    </source>
</evidence>
<dbReference type="PRINTS" id="PR00722">
    <property type="entry name" value="CHYMOTRYPSIN"/>
</dbReference>
<feature type="domain" description="Peptidase S1" evidence="7">
    <location>
        <begin position="42"/>
        <end position="285"/>
    </location>
</feature>
<proteinExistence type="predicted"/>
<evidence type="ECO:0000313" key="8">
    <source>
        <dbReference type="EMBL" id="OWA50718.1"/>
    </source>
</evidence>
<dbReference type="InterPro" id="IPR018114">
    <property type="entry name" value="TRYPSIN_HIS"/>
</dbReference>
<reference evidence="9" key="1">
    <citation type="submission" date="2017-01" db="EMBL/GenBank/DDBJ databases">
        <title>Comparative genomics of anhydrobiosis in the tardigrade Hypsibius dujardini.</title>
        <authorList>
            <person name="Yoshida Y."/>
            <person name="Koutsovoulos G."/>
            <person name="Laetsch D."/>
            <person name="Stevens L."/>
            <person name="Kumar S."/>
            <person name="Horikawa D."/>
            <person name="Ishino K."/>
            <person name="Komine S."/>
            <person name="Tomita M."/>
            <person name="Blaxter M."/>
            <person name="Arakawa K."/>
        </authorList>
    </citation>
    <scope>NUCLEOTIDE SEQUENCE [LARGE SCALE GENOMIC DNA]</scope>
    <source>
        <strain evidence="9">Z151</strain>
    </source>
</reference>
<feature type="chain" id="PRO_5040923282" evidence="6">
    <location>
        <begin position="29"/>
        <end position="289"/>
    </location>
</feature>
<keyword evidence="2 5" id="KW-0378">Hydrolase</keyword>
<dbReference type="InterPro" id="IPR009003">
    <property type="entry name" value="Peptidase_S1_PA"/>
</dbReference>
<dbReference type="EMBL" id="MTYJ01000200">
    <property type="protein sequence ID" value="OWA50718.1"/>
    <property type="molecule type" value="Genomic_DNA"/>
</dbReference>
<feature type="signal peptide" evidence="6">
    <location>
        <begin position="1"/>
        <end position="28"/>
    </location>
</feature>
<dbReference type="InterPro" id="IPR033116">
    <property type="entry name" value="TRYPSIN_SER"/>
</dbReference>
<keyword evidence="9" id="KW-1185">Reference proteome</keyword>
<keyword evidence="4" id="KW-1015">Disulfide bond</keyword>
<keyword evidence="3 5" id="KW-0720">Serine protease</keyword>
<dbReference type="InterPro" id="IPR001254">
    <property type="entry name" value="Trypsin_dom"/>
</dbReference>